<dbReference type="RefSeq" id="WP_248550977.1">
    <property type="nucleotide sequence ID" value="NZ_JALPRK010000004.1"/>
</dbReference>
<organism evidence="1 2">
    <name type="scientific">Paenibacillus mellifer</name>
    <dbReference type="NCBI Taxonomy" id="2937794"/>
    <lineage>
        <taxon>Bacteria</taxon>
        <taxon>Bacillati</taxon>
        <taxon>Bacillota</taxon>
        <taxon>Bacilli</taxon>
        <taxon>Bacillales</taxon>
        <taxon>Paenibacillaceae</taxon>
        <taxon>Paenibacillus</taxon>
    </lineage>
</organism>
<name>A0A9X2BP53_9BACL</name>
<evidence type="ECO:0000313" key="1">
    <source>
        <dbReference type="EMBL" id="MCK8486767.1"/>
    </source>
</evidence>
<reference evidence="1" key="1">
    <citation type="submission" date="2022-04" db="EMBL/GenBank/DDBJ databases">
        <authorList>
            <person name="Seo M.-J."/>
        </authorList>
    </citation>
    <scope>NUCLEOTIDE SEQUENCE</scope>
    <source>
        <strain evidence="1">MBLB2552</strain>
    </source>
</reference>
<evidence type="ECO:0000313" key="2">
    <source>
        <dbReference type="Proteomes" id="UP001139534"/>
    </source>
</evidence>
<accession>A0A9X2BP53</accession>
<proteinExistence type="predicted"/>
<dbReference type="EMBL" id="JALPRK010000004">
    <property type="protein sequence ID" value="MCK8486767.1"/>
    <property type="molecule type" value="Genomic_DNA"/>
</dbReference>
<gene>
    <name evidence="1" type="ORF">M0651_06210</name>
</gene>
<protein>
    <submittedName>
        <fullName evidence="1">Uncharacterized protein</fullName>
    </submittedName>
</protein>
<sequence length="65" mass="7687">MKTTVQEETVTRNYLQFCYNCEDAHLCTTEEQCKACWAEKGLDEEFEMEADGAEETRQLLFEYYA</sequence>
<comment type="caution">
    <text evidence="1">The sequence shown here is derived from an EMBL/GenBank/DDBJ whole genome shotgun (WGS) entry which is preliminary data.</text>
</comment>
<dbReference type="Proteomes" id="UP001139534">
    <property type="component" value="Unassembled WGS sequence"/>
</dbReference>
<keyword evidence="2" id="KW-1185">Reference proteome</keyword>
<dbReference type="AlphaFoldDB" id="A0A9X2BP53"/>